<dbReference type="EMBL" id="GL376625">
    <property type="status" value="NOT_ANNOTATED_CDS"/>
    <property type="molecule type" value="Genomic_DNA"/>
</dbReference>
<evidence type="ECO:0000313" key="8">
    <source>
        <dbReference type="EnsemblProtists" id="PYU1_T006099"/>
    </source>
</evidence>
<evidence type="ECO:0000256" key="3">
    <source>
        <dbReference type="ARBA" id="ARBA00022556"/>
    </source>
</evidence>
<dbReference type="GO" id="GO:0005543">
    <property type="term" value="F:phospholipid binding"/>
    <property type="evidence" value="ECO:0007669"/>
    <property type="project" value="TreeGrafter"/>
</dbReference>
<reference evidence="9" key="2">
    <citation type="submission" date="2010-04" db="EMBL/GenBank/DDBJ databases">
        <authorList>
            <person name="Buell R."/>
            <person name="Hamilton J."/>
            <person name="Hostetler J."/>
        </authorList>
    </citation>
    <scope>NUCLEOTIDE SEQUENCE [LARGE SCALE GENOMIC DNA]</scope>
    <source>
        <strain evidence="9">DAOM:BR144</strain>
    </source>
</reference>
<evidence type="ECO:0000256" key="7">
    <source>
        <dbReference type="ARBA" id="ARBA00048975"/>
    </source>
</evidence>
<evidence type="ECO:0000256" key="5">
    <source>
        <dbReference type="ARBA" id="ARBA00022679"/>
    </source>
</evidence>
<dbReference type="EC" id="2.4.1.182" evidence="1"/>
<comment type="catalytic activity">
    <reaction evidence="7">
        <text>a lipid X + a UDP-2-N,3-O-bis[(3R)-3-hydroxyacyl]-alpha-D-glucosamine = a lipid A disaccharide + UDP + H(+)</text>
        <dbReference type="Rhea" id="RHEA:67828"/>
        <dbReference type="ChEBI" id="CHEBI:15378"/>
        <dbReference type="ChEBI" id="CHEBI:58223"/>
        <dbReference type="ChEBI" id="CHEBI:137748"/>
        <dbReference type="ChEBI" id="CHEBI:176338"/>
        <dbReference type="ChEBI" id="CHEBI:176343"/>
        <dbReference type="EC" id="2.4.1.182"/>
    </reaction>
</comment>
<dbReference type="STRING" id="431595.K3WMA7"/>
<dbReference type="PANTHER" id="PTHR30372">
    <property type="entry name" value="LIPID-A-DISACCHARIDE SYNTHASE"/>
    <property type="match status" value="1"/>
</dbReference>
<organism evidence="8 9">
    <name type="scientific">Globisporangium ultimum (strain ATCC 200006 / CBS 805.95 / DAOM BR144)</name>
    <name type="common">Pythium ultimum</name>
    <dbReference type="NCBI Taxonomy" id="431595"/>
    <lineage>
        <taxon>Eukaryota</taxon>
        <taxon>Sar</taxon>
        <taxon>Stramenopiles</taxon>
        <taxon>Oomycota</taxon>
        <taxon>Peronosporomycetes</taxon>
        <taxon>Pythiales</taxon>
        <taxon>Pythiaceae</taxon>
        <taxon>Globisporangium</taxon>
    </lineage>
</organism>
<sequence>MLRRGCALATLATQRPAAVALLHGHYASTLQQQQQALERRKIYVIAGEASGDAIGAKVIHALARKQAQGDPRAQALEFRGVGGPLMCSAGGFASLFPMHELSVMGLVEVLPFLWRFRQRIHATLADIRAFEPDVVLTIDSKGFTFRVLKALYADPVTRDTITRMHYVAPSVWAYTHRRKNDFTELSRLLHRMFTVLPFEDAIFNAKHGHKALDGSDGGDDDHWCQFVGHPAVEDFLEFHDQFDGQDENKARKASAGESDDFTSGNEIETKVAIGADALLDLSKYNWSHIEAHGNTFEGLMHQGRDAATTQATRARFGIPENAIVICALVGSRANEVRKTMEIVLEGIDKYQASIAGTNRQSADAAIAVSGTIVMETTLAGLPTVVVYRANRVTEALAQWLAAVRFVSIPNLLLGRKLLVEDPVASTEDRRASAMALSTLTKWQQHDGGDSTKPRRASDAVADAILR</sequence>
<keyword evidence="5" id="KW-0808">Transferase</keyword>
<dbReference type="eggNOG" id="ENOG502QTT8">
    <property type="taxonomic scope" value="Eukaryota"/>
</dbReference>
<dbReference type="OMA" id="YVILPFE"/>
<evidence type="ECO:0000256" key="1">
    <source>
        <dbReference type="ARBA" id="ARBA00012687"/>
    </source>
</evidence>
<protein>
    <recommendedName>
        <fullName evidence="1">lipid-A-disaccharide synthase</fullName>
        <ecNumber evidence="1">2.4.1.182</ecNumber>
    </recommendedName>
</protein>
<evidence type="ECO:0000313" key="9">
    <source>
        <dbReference type="Proteomes" id="UP000019132"/>
    </source>
</evidence>
<dbReference type="GO" id="GO:0016020">
    <property type="term" value="C:membrane"/>
    <property type="evidence" value="ECO:0007669"/>
    <property type="project" value="GOC"/>
</dbReference>
<keyword evidence="3" id="KW-0441">Lipid A biosynthesis</keyword>
<dbReference type="Pfam" id="PF02684">
    <property type="entry name" value="LpxB"/>
    <property type="match status" value="2"/>
</dbReference>
<keyword evidence="9" id="KW-1185">Reference proteome</keyword>
<dbReference type="HOGENOM" id="CLU_036577_2_0_1"/>
<reference evidence="9" key="1">
    <citation type="journal article" date="2010" name="Genome Biol.">
        <title>Genome sequence of the necrotrophic plant pathogen Pythium ultimum reveals original pathogenicity mechanisms and effector repertoire.</title>
        <authorList>
            <person name="Levesque C.A."/>
            <person name="Brouwer H."/>
            <person name="Cano L."/>
            <person name="Hamilton J.P."/>
            <person name="Holt C."/>
            <person name="Huitema E."/>
            <person name="Raffaele S."/>
            <person name="Robideau G.P."/>
            <person name="Thines M."/>
            <person name="Win J."/>
            <person name="Zerillo M.M."/>
            <person name="Beakes G.W."/>
            <person name="Boore J.L."/>
            <person name="Busam D."/>
            <person name="Dumas B."/>
            <person name="Ferriera S."/>
            <person name="Fuerstenberg S.I."/>
            <person name="Gachon C.M."/>
            <person name="Gaulin E."/>
            <person name="Govers F."/>
            <person name="Grenville-Briggs L."/>
            <person name="Horner N."/>
            <person name="Hostetler J."/>
            <person name="Jiang R.H."/>
            <person name="Johnson J."/>
            <person name="Krajaejun T."/>
            <person name="Lin H."/>
            <person name="Meijer H.J."/>
            <person name="Moore B."/>
            <person name="Morris P."/>
            <person name="Phuntmart V."/>
            <person name="Puiu D."/>
            <person name="Shetty J."/>
            <person name="Stajich J.E."/>
            <person name="Tripathy S."/>
            <person name="Wawra S."/>
            <person name="van West P."/>
            <person name="Whitty B.R."/>
            <person name="Coutinho P.M."/>
            <person name="Henrissat B."/>
            <person name="Martin F."/>
            <person name="Thomas P.D."/>
            <person name="Tyler B.M."/>
            <person name="De Vries R.P."/>
            <person name="Kamoun S."/>
            <person name="Yandell M."/>
            <person name="Tisserat N."/>
            <person name="Buell C.R."/>
        </authorList>
    </citation>
    <scope>NUCLEOTIDE SEQUENCE</scope>
    <source>
        <strain evidence="9">DAOM:BR144</strain>
    </source>
</reference>
<name>K3WMA7_GLOUD</name>
<dbReference type="Proteomes" id="UP000019132">
    <property type="component" value="Unassembled WGS sequence"/>
</dbReference>
<dbReference type="InterPro" id="IPR003835">
    <property type="entry name" value="Glyco_trans_19"/>
</dbReference>
<evidence type="ECO:0000256" key="6">
    <source>
        <dbReference type="ARBA" id="ARBA00023098"/>
    </source>
</evidence>
<dbReference type="EnsemblProtists" id="PYU1_T006099">
    <property type="protein sequence ID" value="PYU1_T006099"/>
    <property type="gene ID" value="PYU1_G006087"/>
</dbReference>
<accession>K3WMA7</accession>
<keyword evidence="4" id="KW-0328">Glycosyltransferase</keyword>
<dbReference type="PANTHER" id="PTHR30372:SF4">
    <property type="entry name" value="LIPID-A-DISACCHARIDE SYNTHASE, MITOCHONDRIAL-RELATED"/>
    <property type="match status" value="1"/>
</dbReference>
<dbReference type="GO" id="GO:0009245">
    <property type="term" value="P:lipid A biosynthetic process"/>
    <property type="evidence" value="ECO:0007669"/>
    <property type="project" value="UniProtKB-KW"/>
</dbReference>
<evidence type="ECO:0000256" key="2">
    <source>
        <dbReference type="ARBA" id="ARBA00022516"/>
    </source>
</evidence>
<reference evidence="8" key="3">
    <citation type="submission" date="2015-02" db="UniProtKB">
        <authorList>
            <consortium name="EnsemblProtists"/>
        </authorList>
    </citation>
    <scope>IDENTIFICATION</scope>
    <source>
        <strain evidence="8">DAOM BR144</strain>
    </source>
</reference>
<dbReference type="VEuPathDB" id="FungiDB:PYU1_G006087"/>
<dbReference type="InParanoid" id="K3WMA7"/>
<keyword evidence="2" id="KW-0444">Lipid biosynthesis</keyword>
<evidence type="ECO:0000256" key="4">
    <source>
        <dbReference type="ARBA" id="ARBA00022676"/>
    </source>
</evidence>
<keyword evidence="6" id="KW-0443">Lipid metabolism</keyword>
<dbReference type="AlphaFoldDB" id="K3WMA7"/>
<dbReference type="GO" id="GO:0008915">
    <property type="term" value="F:lipid-A-disaccharide synthase activity"/>
    <property type="evidence" value="ECO:0007669"/>
    <property type="project" value="UniProtKB-EC"/>
</dbReference>
<proteinExistence type="predicted"/>